<evidence type="ECO:0000313" key="3">
    <source>
        <dbReference type="RefSeq" id="XP_029656570.1"/>
    </source>
</evidence>
<feature type="compositionally biased region" description="Basic and acidic residues" evidence="1">
    <location>
        <begin position="96"/>
        <end position="133"/>
    </location>
</feature>
<protein>
    <submittedName>
        <fullName evidence="3">ATP-dependent RNA helicase ddx24-like</fullName>
    </submittedName>
</protein>
<feature type="compositionally biased region" description="Low complexity" evidence="1">
    <location>
        <begin position="203"/>
        <end position="215"/>
    </location>
</feature>
<dbReference type="RefSeq" id="XP_029656570.1">
    <property type="nucleotide sequence ID" value="XM_029800710.1"/>
</dbReference>
<feature type="region of interest" description="Disordered" evidence="1">
    <location>
        <begin position="29"/>
        <end position="133"/>
    </location>
</feature>
<sequence>MTNLNSTKIDLKTKNMINIGYNVNHIKDSSKKITIVDNSRVKEDNELENEEENQIEDMEQHDEDISEEDEEKPIKESPIPIPKPKEPINKSPIPMDKPEKPLDKSEISKQEKDKSAAPIDKPEEVESAENKESNLIEGLSSGAEIFGQAAMEIVKELILSKLLPKTFPPQQEYGQPAYEEESNYEEGPVYEEESPYEEESTYENEPFYENNNYEEPVYEDNGI</sequence>
<feature type="region of interest" description="Disordered" evidence="1">
    <location>
        <begin position="167"/>
        <end position="223"/>
    </location>
</feature>
<accession>A0A6P7U2R8</accession>
<evidence type="ECO:0000313" key="2">
    <source>
        <dbReference type="Proteomes" id="UP000515154"/>
    </source>
</evidence>
<organism evidence="2 3">
    <name type="scientific">Octopus sinensis</name>
    <name type="common">East Asian common octopus</name>
    <dbReference type="NCBI Taxonomy" id="2607531"/>
    <lineage>
        <taxon>Eukaryota</taxon>
        <taxon>Metazoa</taxon>
        <taxon>Spiralia</taxon>
        <taxon>Lophotrochozoa</taxon>
        <taxon>Mollusca</taxon>
        <taxon>Cephalopoda</taxon>
        <taxon>Coleoidea</taxon>
        <taxon>Octopodiformes</taxon>
        <taxon>Octopoda</taxon>
        <taxon>Incirrata</taxon>
        <taxon>Octopodidae</taxon>
        <taxon>Octopus</taxon>
    </lineage>
</organism>
<keyword evidence="2" id="KW-1185">Reference proteome</keyword>
<dbReference type="Proteomes" id="UP000515154">
    <property type="component" value="Unplaced"/>
</dbReference>
<name>A0A6P7U2R8_9MOLL</name>
<proteinExistence type="predicted"/>
<reference evidence="3" key="1">
    <citation type="submission" date="2025-08" db="UniProtKB">
        <authorList>
            <consortium name="RefSeq"/>
        </authorList>
    </citation>
    <scope>IDENTIFICATION</scope>
</reference>
<dbReference type="KEGG" id="osn:115230561"/>
<dbReference type="AlphaFoldDB" id="A0A6P7U2R8"/>
<evidence type="ECO:0000256" key="1">
    <source>
        <dbReference type="SAM" id="MobiDB-lite"/>
    </source>
</evidence>
<gene>
    <name evidence="3" type="primary">LOC115230561</name>
</gene>
<feature type="compositionally biased region" description="Acidic residues" evidence="1">
    <location>
        <begin position="178"/>
        <end position="202"/>
    </location>
</feature>
<feature type="compositionally biased region" description="Acidic residues" evidence="1">
    <location>
        <begin position="45"/>
        <end position="71"/>
    </location>
</feature>